<organism evidence="5 6">
    <name type="scientific">Sphagnum jensenii</name>
    <dbReference type="NCBI Taxonomy" id="128206"/>
    <lineage>
        <taxon>Eukaryota</taxon>
        <taxon>Viridiplantae</taxon>
        <taxon>Streptophyta</taxon>
        <taxon>Embryophyta</taxon>
        <taxon>Bryophyta</taxon>
        <taxon>Sphagnophytina</taxon>
        <taxon>Sphagnopsida</taxon>
        <taxon>Sphagnales</taxon>
        <taxon>Sphagnaceae</taxon>
        <taxon>Sphagnum</taxon>
    </lineage>
</organism>
<protein>
    <recommendedName>
        <fullName evidence="4">Pectinesterase inhibitor domain-containing protein</fullName>
    </recommendedName>
</protein>
<dbReference type="Gene3D" id="1.20.140.40">
    <property type="entry name" value="Invertase/pectin methylesterase inhibitor family protein"/>
    <property type="match status" value="1"/>
</dbReference>
<dbReference type="Pfam" id="PF04043">
    <property type="entry name" value="PMEI"/>
    <property type="match status" value="1"/>
</dbReference>
<proteinExistence type="predicted"/>
<evidence type="ECO:0000313" key="6">
    <source>
        <dbReference type="Proteomes" id="UP001497522"/>
    </source>
</evidence>
<name>A0ABP1AVJ7_9BRYO</name>
<evidence type="ECO:0000313" key="5">
    <source>
        <dbReference type="EMBL" id="CAK9866532.1"/>
    </source>
</evidence>
<evidence type="ECO:0000256" key="1">
    <source>
        <dbReference type="ARBA" id="ARBA00022729"/>
    </source>
</evidence>
<feature type="compositionally biased region" description="Polar residues" evidence="2">
    <location>
        <begin position="348"/>
        <end position="367"/>
    </location>
</feature>
<keyword evidence="3" id="KW-1133">Transmembrane helix</keyword>
<dbReference type="NCBIfam" id="TIGR01614">
    <property type="entry name" value="PME_inhib"/>
    <property type="match status" value="1"/>
</dbReference>
<dbReference type="PANTHER" id="PTHR31080:SF296">
    <property type="entry name" value="OS05G0360900 PROTEIN"/>
    <property type="match status" value="1"/>
</dbReference>
<dbReference type="CDD" id="cd15798">
    <property type="entry name" value="PMEI-like_3"/>
    <property type="match status" value="1"/>
</dbReference>
<sequence>MLESQVSFPHAAVPRRWSIGQASYAKVNSSNNSIMAPYIDSDLRVPEISQTRRGRRRLCVAVSVVLLVLLVASVTVVGTAVGVSRSRKNAGAVGLKKGNATLASSLAPAPAPAPQSYYNALAPIPGTVDNLVLDQLCSSTMYPQLCSEIFHAIPGAQKGDLQQWTVMVMQMSEQAVNESVSLALQMSHLRENHGSVALEQCIEVLMDSLDQINSSMYLVADMELHPSPATESDVQTYMSAAMTDIDTCQQGVSDVGGWSGSAELCGPRADHINQLLSISLTFVNVLGNSEFGLGHNRRLLTVLLPPQSELHRGATSNTQAVSRGGSFGGRRGLHSWNSNLRLHDRNELSVTSASNMDKSNESNSLET</sequence>
<feature type="transmembrane region" description="Helical" evidence="3">
    <location>
        <begin position="58"/>
        <end position="81"/>
    </location>
</feature>
<accession>A0ABP1AVJ7</accession>
<dbReference type="SUPFAM" id="SSF101148">
    <property type="entry name" value="Plant invertase/pectin methylesterase inhibitor"/>
    <property type="match status" value="1"/>
</dbReference>
<evidence type="ECO:0000256" key="3">
    <source>
        <dbReference type="SAM" id="Phobius"/>
    </source>
</evidence>
<keyword evidence="6" id="KW-1185">Reference proteome</keyword>
<dbReference type="SMART" id="SM00856">
    <property type="entry name" value="PMEI"/>
    <property type="match status" value="1"/>
</dbReference>
<dbReference type="InterPro" id="IPR035513">
    <property type="entry name" value="Invertase/methylesterase_inhib"/>
</dbReference>
<dbReference type="Proteomes" id="UP001497522">
    <property type="component" value="Chromosome 16"/>
</dbReference>
<dbReference type="InterPro" id="IPR051955">
    <property type="entry name" value="PME_Inhibitor"/>
</dbReference>
<reference evidence="5" key="1">
    <citation type="submission" date="2024-03" db="EMBL/GenBank/DDBJ databases">
        <authorList>
            <consortium name="ELIXIR-Norway"/>
            <consortium name="Elixir Norway"/>
        </authorList>
    </citation>
    <scope>NUCLEOTIDE SEQUENCE</scope>
</reference>
<gene>
    <name evidence="5" type="ORF">CSSPJE1EN2_LOCUS9527</name>
</gene>
<evidence type="ECO:0000256" key="2">
    <source>
        <dbReference type="SAM" id="MobiDB-lite"/>
    </source>
</evidence>
<feature type="domain" description="Pectinesterase inhibitor" evidence="4">
    <location>
        <begin position="128"/>
        <end position="282"/>
    </location>
</feature>
<dbReference type="EMBL" id="OZ023717">
    <property type="protein sequence ID" value="CAK9866532.1"/>
    <property type="molecule type" value="Genomic_DNA"/>
</dbReference>
<feature type="region of interest" description="Disordered" evidence="2">
    <location>
        <begin position="347"/>
        <end position="367"/>
    </location>
</feature>
<keyword evidence="3" id="KW-0812">Transmembrane</keyword>
<keyword evidence="3" id="KW-0472">Membrane</keyword>
<evidence type="ECO:0000259" key="4">
    <source>
        <dbReference type="SMART" id="SM00856"/>
    </source>
</evidence>
<keyword evidence="1" id="KW-0732">Signal</keyword>
<dbReference type="InterPro" id="IPR006501">
    <property type="entry name" value="Pectinesterase_inhib_dom"/>
</dbReference>
<dbReference type="PANTHER" id="PTHR31080">
    <property type="entry name" value="PECTINESTERASE INHIBITOR-LIKE"/>
    <property type="match status" value="1"/>
</dbReference>